<dbReference type="Gene3D" id="3.60.21.10">
    <property type="match status" value="2"/>
</dbReference>
<evidence type="ECO:0000256" key="4">
    <source>
        <dbReference type="ARBA" id="ARBA00015822"/>
    </source>
</evidence>
<dbReference type="SUPFAM" id="SSF56300">
    <property type="entry name" value="Metallo-dependent phosphatases"/>
    <property type="match status" value="1"/>
</dbReference>
<evidence type="ECO:0000313" key="10">
    <source>
        <dbReference type="EMBL" id="PIO40204.1"/>
    </source>
</evidence>
<evidence type="ECO:0000256" key="2">
    <source>
        <dbReference type="ARBA" id="ARBA00001962"/>
    </source>
</evidence>
<comment type="catalytic activity">
    <reaction evidence="1">
        <text>a phosphate monoester + H2O = an alcohol + phosphate</text>
        <dbReference type="Rhea" id="RHEA:15017"/>
        <dbReference type="ChEBI" id="CHEBI:15377"/>
        <dbReference type="ChEBI" id="CHEBI:30879"/>
        <dbReference type="ChEBI" id="CHEBI:43474"/>
        <dbReference type="ChEBI" id="CHEBI:67140"/>
        <dbReference type="EC" id="3.1.3.2"/>
    </reaction>
</comment>
<evidence type="ECO:0000256" key="5">
    <source>
        <dbReference type="ARBA" id="ARBA00022729"/>
    </source>
</evidence>
<keyword evidence="6" id="KW-0378">Hydrolase</keyword>
<dbReference type="AlphaFoldDB" id="A0A2G9SJF6"/>
<keyword evidence="11" id="KW-1185">Reference proteome</keyword>
<gene>
    <name evidence="10" type="ORF">AB205_0183150</name>
</gene>
<sequence>MEDLPDNKAPERHTVTAEGASVFTRFSFQVGRLRAYEWLSRNDITPAHMCLWHRALKERHGFTMEMFVFLLTILPCVAPKTLFNPPEGSESSLRFAVIGDWGGLPLPPYHTKQEAHVAAELGRTVANWGADFILSVGDNFYYDGVKNVTDPRFKWLVEVEVKTPMDSHKNSVNGKFPDLYYDLSFKIPDTNASVRLLMLDTIVLCGNSDDFHEDQPMVAANPKMANIQLDWLIKKLETAKDDYVLVVGHYPVWSIAEHGPTHCLLHHVEPLLKKYKVTAYLSGHDHNMQYLQDDSGIGYVLSGAGNFMENSRKHEAAVPMGYLRFFLGEGEPMGSFAYIKITAKKMDITYIQSGGKSLFQTTLHPRQL</sequence>
<evidence type="ECO:0000256" key="6">
    <source>
        <dbReference type="ARBA" id="ARBA00022801"/>
    </source>
</evidence>
<evidence type="ECO:0000256" key="3">
    <source>
        <dbReference type="ARBA" id="ARBA00012646"/>
    </source>
</evidence>
<dbReference type="PANTHER" id="PTHR10161:SF14">
    <property type="entry name" value="TARTRATE-RESISTANT ACID PHOSPHATASE TYPE 5"/>
    <property type="match status" value="1"/>
</dbReference>
<dbReference type="PANTHER" id="PTHR10161">
    <property type="entry name" value="TARTRATE-RESISTANT ACID PHOSPHATASE TYPE 5"/>
    <property type="match status" value="1"/>
</dbReference>
<protein>
    <recommendedName>
        <fullName evidence="4">Tartrate-resistant acid phosphatase type 5</fullName>
        <ecNumber evidence="3">3.1.3.2</ecNumber>
    </recommendedName>
    <alternativeName>
        <fullName evidence="8">Tartrate-resistant acid ATPase</fullName>
    </alternativeName>
    <alternativeName>
        <fullName evidence="7">Type 5 acid phosphatase</fullName>
    </alternativeName>
</protein>
<keyword evidence="5" id="KW-0732">Signal</keyword>
<evidence type="ECO:0000256" key="1">
    <source>
        <dbReference type="ARBA" id="ARBA00000032"/>
    </source>
</evidence>
<evidence type="ECO:0000259" key="9">
    <source>
        <dbReference type="Pfam" id="PF00149"/>
    </source>
</evidence>
<dbReference type="GO" id="GO:0045453">
    <property type="term" value="P:bone resorption"/>
    <property type="evidence" value="ECO:0007669"/>
    <property type="project" value="TreeGrafter"/>
</dbReference>
<dbReference type="EC" id="3.1.3.2" evidence="3"/>
<dbReference type="GO" id="GO:0003993">
    <property type="term" value="F:acid phosphatase activity"/>
    <property type="evidence" value="ECO:0007669"/>
    <property type="project" value="UniProtKB-EC"/>
</dbReference>
<comment type="cofactor">
    <cofactor evidence="2">
        <name>Fe cation</name>
        <dbReference type="ChEBI" id="CHEBI:24875"/>
    </cofactor>
</comment>
<dbReference type="CDD" id="cd07378">
    <property type="entry name" value="MPP_ACP5"/>
    <property type="match status" value="1"/>
</dbReference>
<dbReference type="Proteomes" id="UP000228934">
    <property type="component" value="Unassembled WGS sequence"/>
</dbReference>
<dbReference type="OrthoDB" id="411211at2759"/>
<feature type="domain" description="Calcineurin-like phosphoesterase" evidence="9">
    <location>
        <begin position="93"/>
        <end position="287"/>
    </location>
</feature>
<evidence type="ECO:0000313" key="11">
    <source>
        <dbReference type="Proteomes" id="UP000228934"/>
    </source>
</evidence>
<accession>A0A2G9SJF6</accession>
<name>A0A2G9SJF6_AQUCT</name>
<dbReference type="InterPro" id="IPR024927">
    <property type="entry name" value="Acid_PPase"/>
</dbReference>
<dbReference type="InterPro" id="IPR029052">
    <property type="entry name" value="Metallo-depent_PP-like"/>
</dbReference>
<reference evidence="11" key="1">
    <citation type="journal article" date="2017" name="Nat. Commun.">
        <title>The North American bullfrog draft genome provides insight into hormonal regulation of long noncoding RNA.</title>
        <authorList>
            <person name="Hammond S.A."/>
            <person name="Warren R.L."/>
            <person name="Vandervalk B.P."/>
            <person name="Kucuk E."/>
            <person name="Khan H."/>
            <person name="Gibb E.A."/>
            <person name="Pandoh P."/>
            <person name="Kirk H."/>
            <person name="Zhao Y."/>
            <person name="Jones M."/>
            <person name="Mungall A.J."/>
            <person name="Coope R."/>
            <person name="Pleasance S."/>
            <person name="Moore R.A."/>
            <person name="Holt R.A."/>
            <person name="Round J.M."/>
            <person name="Ohora S."/>
            <person name="Walle B.V."/>
            <person name="Veldhoen N."/>
            <person name="Helbing C.C."/>
            <person name="Birol I."/>
        </authorList>
    </citation>
    <scope>NUCLEOTIDE SEQUENCE [LARGE SCALE GENOMIC DNA]</scope>
</reference>
<organism evidence="10 11">
    <name type="scientific">Aquarana catesbeiana</name>
    <name type="common">American bullfrog</name>
    <name type="synonym">Rana catesbeiana</name>
    <dbReference type="NCBI Taxonomy" id="8400"/>
    <lineage>
        <taxon>Eukaryota</taxon>
        <taxon>Metazoa</taxon>
        <taxon>Chordata</taxon>
        <taxon>Craniata</taxon>
        <taxon>Vertebrata</taxon>
        <taxon>Euteleostomi</taxon>
        <taxon>Amphibia</taxon>
        <taxon>Batrachia</taxon>
        <taxon>Anura</taxon>
        <taxon>Neobatrachia</taxon>
        <taxon>Ranoidea</taxon>
        <taxon>Ranidae</taxon>
        <taxon>Aquarana</taxon>
    </lineage>
</organism>
<dbReference type="EMBL" id="KV924486">
    <property type="protein sequence ID" value="PIO40204.1"/>
    <property type="molecule type" value="Genomic_DNA"/>
</dbReference>
<dbReference type="Pfam" id="PF00149">
    <property type="entry name" value="Metallophos"/>
    <property type="match status" value="1"/>
</dbReference>
<proteinExistence type="predicted"/>
<evidence type="ECO:0000256" key="8">
    <source>
        <dbReference type="ARBA" id="ARBA00031589"/>
    </source>
</evidence>
<evidence type="ECO:0000256" key="7">
    <source>
        <dbReference type="ARBA" id="ARBA00029999"/>
    </source>
</evidence>
<dbReference type="InterPro" id="IPR051558">
    <property type="entry name" value="Metallophosphoesterase_PAP"/>
</dbReference>
<dbReference type="InterPro" id="IPR004843">
    <property type="entry name" value="Calcineurin-like_PHP"/>
</dbReference>